<dbReference type="RefSeq" id="XP_009223608.1">
    <property type="nucleotide sequence ID" value="XM_009225344.1"/>
</dbReference>
<dbReference type="HOGENOM" id="CLU_2073315_0_0_1"/>
<accession>J3P1X2</accession>
<sequence length="118" mass="13289">MDENTATQKYPTYPTVLSICIFWRLKKRVGQCTCKTRQSRRVRIDWPCEGFPLWAPVPGPDHDSLGPHRRGLGPGTGETLTGLLGEGVRVLEMGLVFSIALRPFEALRFAVHAERITR</sequence>
<organism evidence="1">
    <name type="scientific">Gaeumannomyces tritici (strain R3-111a-1)</name>
    <name type="common">Wheat and barley take-all root rot fungus</name>
    <name type="synonym">Gaeumannomyces graminis var. tritici</name>
    <dbReference type="NCBI Taxonomy" id="644352"/>
    <lineage>
        <taxon>Eukaryota</taxon>
        <taxon>Fungi</taxon>
        <taxon>Dikarya</taxon>
        <taxon>Ascomycota</taxon>
        <taxon>Pezizomycotina</taxon>
        <taxon>Sordariomycetes</taxon>
        <taxon>Sordariomycetidae</taxon>
        <taxon>Magnaporthales</taxon>
        <taxon>Magnaporthaceae</taxon>
        <taxon>Gaeumannomyces</taxon>
    </lineage>
</organism>
<evidence type="ECO:0000313" key="1">
    <source>
        <dbReference type="EMBL" id="EJT73664.1"/>
    </source>
</evidence>
<name>J3P1X2_GAET3</name>
<keyword evidence="3" id="KW-1185">Reference proteome</keyword>
<dbReference type="EnsemblFungi" id="EJT73664">
    <property type="protein sequence ID" value="EJT73664"/>
    <property type="gene ID" value="GGTG_07520"/>
</dbReference>
<protein>
    <submittedName>
        <fullName evidence="1 2">Uncharacterized protein</fullName>
    </submittedName>
</protein>
<proteinExistence type="predicted"/>
<dbReference type="VEuPathDB" id="FungiDB:GGTG_07520"/>
<dbReference type="GeneID" id="20347978"/>
<evidence type="ECO:0000313" key="3">
    <source>
        <dbReference type="Proteomes" id="UP000006039"/>
    </source>
</evidence>
<dbReference type="AlphaFoldDB" id="J3P1X2"/>
<dbReference type="Proteomes" id="UP000006039">
    <property type="component" value="Unassembled WGS sequence"/>
</dbReference>
<dbReference type="EMBL" id="GL385398">
    <property type="protein sequence ID" value="EJT73664.1"/>
    <property type="molecule type" value="Genomic_DNA"/>
</dbReference>
<reference evidence="2" key="5">
    <citation type="submission" date="2018-04" db="UniProtKB">
        <authorList>
            <consortium name="EnsemblFungi"/>
        </authorList>
    </citation>
    <scope>IDENTIFICATION</scope>
    <source>
        <strain evidence="2">R3-111a-1</strain>
    </source>
</reference>
<evidence type="ECO:0000313" key="2">
    <source>
        <dbReference type="EnsemblFungi" id="EJT73664"/>
    </source>
</evidence>
<reference evidence="2" key="4">
    <citation type="journal article" date="2015" name="G3 (Bethesda)">
        <title>Genome sequences of three phytopathogenic species of the Magnaporthaceae family of fungi.</title>
        <authorList>
            <person name="Okagaki L.H."/>
            <person name="Nunes C.C."/>
            <person name="Sailsbery J."/>
            <person name="Clay B."/>
            <person name="Brown D."/>
            <person name="John T."/>
            <person name="Oh Y."/>
            <person name="Young N."/>
            <person name="Fitzgerald M."/>
            <person name="Haas B.J."/>
            <person name="Zeng Q."/>
            <person name="Young S."/>
            <person name="Adiconis X."/>
            <person name="Fan L."/>
            <person name="Levin J.Z."/>
            <person name="Mitchell T.K."/>
            <person name="Okubara P.A."/>
            <person name="Farman M.L."/>
            <person name="Kohn L.M."/>
            <person name="Birren B."/>
            <person name="Ma L.-J."/>
            <person name="Dean R.A."/>
        </authorList>
    </citation>
    <scope>NUCLEOTIDE SEQUENCE</scope>
    <source>
        <strain evidence="2">R3-111a-1</strain>
    </source>
</reference>
<gene>
    <name evidence="2" type="primary">20347978</name>
    <name evidence="1" type="ORF">GGTG_07520</name>
</gene>
<reference evidence="3" key="1">
    <citation type="submission" date="2010-07" db="EMBL/GenBank/DDBJ databases">
        <title>The genome sequence of Gaeumannomyces graminis var. tritici strain R3-111a-1.</title>
        <authorList>
            <consortium name="The Broad Institute Genome Sequencing Platform"/>
            <person name="Ma L.-J."/>
            <person name="Dead R."/>
            <person name="Young S."/>
            <person name="Zeng Q."/>
            <person name="Koehrsen M."/>
            <person name="Alvarado L."/>
            <person name="Berlin A."/>
            <person name="Chapman S.B."/>
            <person name="Chen Z."/>
            <person name="Freedman E."/>
            <person name="Gellesch M."/>
            <person name="Goldberg J."/>
            <person name="Griggs A."/>
            <person name="Gujja S."/>
            <person name="Heilman E.R."/>
            <person name="Heiman D."/>
            <person name="Hepburn T."/>
            <person name="Howarth C."/>
            <person name="Jen D."/>
            <person name="Larson L."/>
            <person name="Mehta T."/>
            <person name="Neiman D."/>
            <person name="Pearson M."/>
            <person name="Roberts A."/>
            <person name="Saif S."/>
            <person name="Shea T."/>
            <person name="Shenoy N."/>
            <person name="Sisk P."/>
            <person name="Stolte C."/>
            <person name="Sykes S."/>
            <person name="Walk T."/>
            <person name="White J."/>
            <person name="Yandava C."/>
            <person name="Haas B."/>
            <person name="Nusbaum C."/>
            <person name="Birren B."/>
        </authorList>
    </citation>
    <scope>NUCLEOTIDE SEQUENCE [LARGE SCALE GENOMIC DNA]</scope>
    <source>
        <strain evidence="3">R3-111a-1</strain>
    </source>
</reference>
<reference evidence="1" key="3">
    <citation type="submission" date="2010-09" db="EMBL/GenBank/DDBJ databases">
        <title>Annotation of Gaeumannomyces graminis var. tritici R3-111a-1.</title>
        <authorList>
            <consortium name="The Broad Institute Genome Sequencing Platform"/>
            <person name="Ma L.-J."/>
            <person name="Dead R."/>
            <person name="Young S.K."/>
            <person name="Zeng Q."/>
            <person name="Gargeya S."/>
            <person name="Fitzgerald M."/>
            <person name="Haas B."/>
            <person name="Abouelleil A."/>
            <person name="Alvarado L."/>
            <person name="Arachchi H.M."/>
            <person name="Berlin A."/>
            <person name="Brown A."/>
            <person name="Chapman S.B."/>
            <person name="Chen Z."/>
            <person name="Dunbar C."/>
            <person name="Freedman E."/>
            <person name="Gearin G."/>
            <person name="Gellesch M."/>
            <person name="Goldberg J."/>
            <person name="Griggs A."/>
            <person name="Gujja S."/>
            <person name="Heiman D."/>
            <person name="Howarth C."/>
            <person name="Larson L."/>
            <person name="Lui A."/>
            <person name="MacDonald P.J.P."/>
            <person name="Mehta T."/>
            <person name="Montmayeur A."/>
            <person name="Murphy C."/>
            <person name="Neiman D."/>
            <person name="Pearson M."/>
            <person name="Priest M."/>
            <person name="Roberts A."/>
            <person name="Saif S."/>
            <person name="Shea T."/>
            <person name="Shenoy N."/>
            <person name="Sisk P."/>
            <person name="Stolte C."/>
            <person name="Sykes S."/>
            <person name="Yandava C."/>
            <person name="Wortman J."/>
            <person name="Nusbaum C."/>
            <person name="Birren B."/>
        </authorList>
    </citation>
    <scope>NUCLEOTIDE SEQUENCE</scope>
    <source>
        <strain evidence="1">R3-111a-1</strain>
    </source>
</reference>
<reference evidence="1" key="2">
    <citation type="submission" date="2010-07" db="EMBL/GenBank/DDBJ databases">
        <authorList>
            <consortium name="The Broad Institute Genome Sequencing Platform"/>
            <consortium name="Broad Institute Genome Sequencing Center for Infectious Disease"/>
            <person name="Ma L.-J."/>
            <person name="Dead R."/>
            <person name="Young S."/>
            <person name="Zeng Q."/>
            <person name="Koehrsen M."/>
            <person name="Alvarado L."/>
            <person name="Berlin A."/>
            <person name="Chapman S.B."/>
            <person name="Chen Z."/>
            <person name="Freedman E."/>
            <person name="Gellesch M."/>
            <person name="Goldberg J."/>
            <person name="Griggs A."/>
            <person name="Gujja S."/>
            <person name="Heilman E.R."/>
            <person name="Heiman D."/>
            <person name="Hepburn T."/>
            <person name="Howarth C."/>
            <person name="Jen D."/>
            <person name="Larson L."/>
            <person name="Mehta T."/>
            <person name="Neiman D."/>
            <person name="Pearson M."/>
            <person name="Roberts A."/>
            <person name="Saif S."/>
            <person name="Shea T."/>
            <person name="Shenoy N."/>
            <person name="Sisk P."/>
            <person name="Stolte C."/>
            <person name="Sykes S."/>
            <person name="Walk T."/>
            <person name="White J."/>
            <person name="Yandava C."/>
            <person name="Haas B."/>
            <person name="Nusbaum C."/>
            <person name="Birren B."/>
        </authorList>
    </citation>
    <scope>NUCLEOTIDE SEQUENCE</scope>
    <source>
        <strain evidence="1">R3-111a-1</strain>
    </source>
</reference>